<evidence type="ECO:0000313" key="2">
    <source>
        <dbReference type="Proteomes" id="UP001632037"/>
    </source>
</evidence>
<gene>
    <name evidence="1" type="ORF">V7S43_011940</name>
</gene>
<sequence length="259" mass="28139">MVRLTVRSFLHLLLNKPEQSSNSRSTLGWWGTVSREIALASLATAREVNAAEQLSFLRRPVSIDVDGQVHHDQGIAVEGGRITVNSAGDRLTTTVDHLSPVPPVVALLLERVKFGCDEWSDDDIEHVQSALLDGVLGRNGEVATNVIGDVFEGLMSPDSSPASDQLCEWVELGTGEVTQFLLQHAVDFAYFVDGGQEPVPDNVGPSFCRMPTRHVHLDDSHNGAEPEEVLELFNPFLDDDASPQDAEACAGISWSSTEI</sequence>
<dbReference type="Proteomes" id="UP001632037">
    <property type="component" value="Unassembled WGS sequence"/>
</dbReference>
<comment type="caution">
    <text evidence="1">The sequence shown here is derived from an EMBL/GenBank/DDBJ whole genome shotgun (WGS) entry which is preliminary data.</text>
</comment>
<name>A0ABD3F962_9STRA</name>
<proteinExistence type="predicted"/>
<evidence type="ECO:0000313" key="1">
    <source>
        <dbReference type="EMBL" id="KAL3662997.1"/>
    </source>
</evidence>
<organism evidence="1 2">
    <name type="scientific">Phytophthora oleae</name>
    <dbReference type="NCBI Taxonomy" id="2107226"/>
    <lineage>
        <taxon>Eukaryota</taxon>
        <taxon>Sar</taxon>
        <taxon>Stramenopiles</taxon>
        <taxon>Oomycota</taxon>
        <taxon>Peronosporomycetes</taxon>
        <taxon>Peronosporales</taxon>
        <taxon>Peronosporaceae</taxon>
        <taxon>Phytophthora</taxon>
    </lineage>
</organism>
<reference evidence="1 2" key="1">
    <citation type="submission" date="2024-09" db="EMBL/GenBank/DDBJ databases">
        <title>Genome sequencing and assembly of Phytophthora oleae, isolate VK10A, causative agent of rot of olive drupes.</title>
        <authorList>
            <person name="Conti Taguali S."/>
            <person name="Riolo M."/>
            <person name="La Spada F."/>
            <person name="Cacciola S.O."/>
            <person name="Dionisio G."/>
        </authorList>
    </citation>
    <scope>NUCLEOTIDE SEQUENCE [LARGE SCALE GENOMIC DNA]</scope>
    <source>
        <strain evidence="1 2">VK10A</strain>
    </source>
</reference>
<keyword evidence="2" id="KW-1185">Reference proteome</keyword>
<dbReference type="AlphaFoldDB" id="A0ABD3F962"/>
<accession>A0ABD3F962</accession>
<protein>
    <submittedName>
        <fullName evidence="1">Uncharacterized protein</fullName>
    </submittedName>
</protein>
<dbReference type="EMBL" id="JBIMZQ010000029">
    <property type="protein sequence ID" value="KAL3662997.1"/>
    <property type="molecule type" value="Genomic_DNA"/>
</dbReference>